<dbReference type="AlphaFoldDB" id="A0A3S1BTF4"/>
<feature type="transmembrane region" description="Helical" evidence="1">
    <location>
        <begin position="63"/>
        <end position="83"/>
    </location>
</feature>
<dbReference type="OrthoDB" id="6158132at2759"/>
<reference evidence="2 3" key="1">
    <citation type="submission" date="2019-01" db="EMBL/GenBank/DDBJ databases">
        <title>A draft genome assembly of the solar-powered sea slug Elysia chlorotica.</title>
        <authorList>
            <person name="Cai H."/>
            <person name="Li Q."/>
            <person name="Fang X."/>
            <person name="Li J."/>
            <person name="Curtis N.E."/>
            <person name="Altenburger A."/>
            <person name="Shibata T."/>
            <person name="Feng M."/>
            <person name="Maeda T."/>
            <person name="Schwartz J.A."/>
            <person name="Shigenobu S."/>
            <person name="Lundholm N."/>
            <person name="Nishiyama T."/>
            <person name="Yang H."/>
            <person name="Hasebe M."/>
            <person name="Li S."/>
            <person name="Pierce S.K."/>
            <person name="Wang J."/>
        </authorList>
    </citation>
    <scope>NUCLEOTIDE SEQUENCE [LARGE SCALE GENOMIC DNA]</scope>
    <source>
        <strain evidence="2">EC2010</strain>
        <tissue evidence="2">Whole organism of an adult</tissue>
    </source>
</reference>
<organism evidence="2 3">
    <name type="scientific">Elysia chlorotica</name>
    <name type="common">Eastern emerald elysia</name>
    <name type="synonym">Sea slug</name>
    <dbReference type="NCBI Taxonomy" id="188477"/>
    <lineage>
        <taxon>Eukaryota</taxon>
        <taxon>Metazoa</taxon>
        <taxon>Spiralia</taxon>
        <taxon>Lophotrochozoa</taxon>
        <taxon>Mollusca</taxon>
        <taxon>Gastropoda</taxon>
        <taxon>Heterobranchia</taxon>
        <taxon>Euthyneura</taxon>
        <taxon>Panpulmonata</taxon>
        <taxon>Sacoglossa</taxon>
        <taxon>Placobranchoidea</taxon>
        <taxon>Plakobranchidae</taxon>
        <taxon>Elysia</taxon>
    </lineage>
</organism>
<accession>A0A3S1BTF4</accession>
<evidence type="ECO:0000313" key="3">
    <source>
        <dbReference type="Proteomes" id="UP000271974"/>
    </source>
</evidence>
<dbReference type="Proteomes" id="UP000271974">
    <property type="component" value="Unassembled WGS sequence"/>
</dbReference>
<keyword evidence="1" id="KW-0472">Membrane</keyword>
<proteinExistence type="predicted"/>
<evidence type="ECO:0000256" key="1">
    <source>
        <dbReference type="SAM" id="Phobius"/>
    </source>
</evidence>
<keyword evidence="1" id="KW-0812">Transmembrane</keyword>
<keyword evidence="1" id="KW-1133">Transmembrane helix</keyword>
<protein>
    <submittedName>
        <fullName evidence="2">Uncharacterized protein</fullName>
    </submittedName>
</protein>
<dbReference type="STRING" id="188477.A0A3S1BTF4"/>
<sequence>MPAINCTAHHLVLHVPRDLALTRLLALLNVTLTPQHDPDLSPLEGGALGSRDHRTDSQGAMKFTVAVVLLYGVGVILMLGFHIRKSKWTETTEDDATRVVQKFDRNKSRMDRKYHKTRIENLVRSIHSVPLADVLASIDERSTLPDTDVLASIDERSTLPDTDVLASIDERSTLPDTDVLASIDERSTLPDTDVLASIDERSTLPDTDVLASVDERSTLPDTDVLVPIDGRSTLPDTDVLVSIDERSTLPDTDVLASVDERSTLPDTDVLVSIDERSTLPDSDVLVTIDERSTLLDANVLLPIDERSTLPDTYVLLPIDERSTLPDTDAMLHRSNGERSTLLDREPSSLVHNNYAGTHVAATSANVSKRNGGVFCDRNKK</sequence>
<evidence type="ECO:0000313" key="2">
    <source>
        <dbReference type="EMBL" id="RUS91167.1"/>
    </source>
</evidence>
<name>A0A3S1BTF4_ELYCH</name>
<dbReference type="EMBL" id="RQTK01000017">
    <property type="protein sequence ID" value="RUS91167.1"/>
    <property type="molecule type" value="Genomic_DNA"/>
</dbReference>
<comment type="caution">
    <text evidence="2">The sequence shown here is derived from an EMBL/GenBank/DDBJ whole genome shotgun (WGS) entry which is preliminary data.</text>
</comment>
<gene>
    <name evidence="2" type="ORF">EGW08_001080</name>
</gene>
<keyword evidence="3" id="KW-1185">Reference proteome</keyword>